<comment type="similarity">
    <text evidence="1">Belongs to the GSP E family.</text>
</comment>
<dbReference type="Proteomes" id="UP000772151">
    <property type="component" value="Unassembled WGS sequence"/>
</dbReference>
<name>A0A927WHR8_SELRU</name>
<dbReference type="AlphaFoldDB" id="A0A927WHR8"/>
<gene>
    <name evidence="6" type="ORF">E7203_04470</name>
</gene>
<protein>
    <recommendedName>
        <fullName evidence="8">Bacterial type II secretion system protein E domain-containing protein</fullName>
    </recommendedName>
</protein>
<dbReference type="GO" id="GO:0005524">
    <property type="term" value="F:ATP binding"/>
    <property type="evidence" value="ECO:0007669"/>
    <property type="project" value="UniProtKB-KW"/>
</dbReference>
<dbReference type="InterPro" id="IPR027417">
    <property type="entry name" value="P-loop_NTPase"/>
</dbReference>
<dbReference type="InterPro" id="IPR007831">
    <property type="entry name" value="T2SS_GspE_N"/>
</dbReference>
<sequence>MADSLNLDFAGDAILNELKKAGQYYDKELADEDIPQDIIDSVPDNLVSQFQVIPIAMESDKAVLVADYNSNTLQNLGMLETSLGKRVDLLLTDENNIRRALEKYYNISIYSKSRRGSSDVYTGDINDSPLQKKADDVLTQGVAMDASDIHIKPYSDGIYVWMRINGDLRDMTHKFDFNAEDGDILSNIIKGKDETSNADSANKLMPNNGSFKMQQGLTTVRCRLSTVPVGSASDLVQKLDIRLMPQRSNRVSLEKLFFGKDLETIKNTLYKSSSGMFLNAGPVGTGKTTSLYAYLDYLWNLAQDRQSVLHVYTIENPIEIMDERFTQVQVRETNDEDTNLSALKALDSALRSDPDIILFGEIRNNVEAEAAMKASQTGLKMFSTLHAGNCHKAILRLLNLGVDPLAILSEMRFILCQRLIPILCPDCSRPHVLTSQEKAILTPEELKYLVPSDGENYLRERCPVTEWGKCSNSKCHNGVLHRLAVPEYIVFDDKIRDALLHQNDFHSVKDLLKEYHFKSMWEKGLALVKSGQAELADVINHIGKD</sequence>
<dbReference type="Pfam" id="PF05157">
    <property type="entry name" value="MshEN"/>
    <property type="match status" value="1"/>
</dbReference>
<keyword evidence="2" id="KW-0547">Nucleotide-binding</keyword>
<evidence type="ECO:0000313" key="7">
    <source>
        <dbReference type="Proteomes" id="UP000772151"/>
    </source>
</evidence>
<dbReference type="Gene3D" id="3.40.50.300">
    <property type="entry name" value="P-loop containing nucleotide triphosphate hydrolases"/>
    <property type="match status" value="1"/>
</dbReference>
<evidence type="ECO:0008006" key="8">
    <source>
        <dbReference type="Google" id="ProtNLM"/>
    </source>
</evidence>
<organism evidence="6 7">
    <name type="scientific">Selenomonas ruminantium</name>
    <dbReference type="NCBI Taxonomy" id="971"/>
    <lineage>
        <taxon>Bacteria</taxon>
        <taxon>Bacillati</taxon>
        <taxon>Bacillota</taxon>
        <taxon>Negativicutes</taxon>
        <taxon>Selenomonadales</taxon>
        <taxon>Selenomonadaceae</taxon>
        <taxon>Selenomonas</taxon>
    </lineage>
</organism>
<evidence type="ECO:0000256" key="3">
    <source>
        <dbReference type="ARBA" id="ARBA00022840"/>
    </source>
</evidence>
<dbReference type="Pfam" id="PF00437">
    <property type="entry name" value="T2SSE"/>
    <property type="match status" value="1"/>
</dbReference>
<dbReference type="SUPFAM" id="SSF160246">
    <property type="entry name" value="EspE N-terminal domain-like"/>
    <property type="match status" value="1"/>
</dbReference>
<evidence type="ECO:0000259" key="4">
    <source>
        <dbReference type="Pfam" id="PF00437"/>
    </source>
</evidence>
<evidence type="ECO:0000313" key="6">
    <source>
        <dbReference type="EMBL" id="MBE6084710.1"/>
    </source>
</evidence>
<dbReference type="Gene3D" id="3.30.300.160">
    <property type="entry name" value="Type II secretion system, protein E, N-terminal domain"/>
    <property type="match status" value="1"/>
</dbReference>
<dbReference type="RefSeq" id="WP_303668783.1">
    <property type="nucleotide sequence ID" value="NZ_SVCA01000003.1"/>
</dbReference>
<proteinExistence type="inferred from homology"/>
<feature type="domain" description="Type II secretion system protein GspE N-terminal" evidence="5">
    <location>
        <begin position="28"/>
        <end position="106"/>
    </location>
</feature>
<dbReference type="InterPro" id="IPR037257">
    <property type="entry name" value="T2SS_E_N_sf"/>
</dbReference>
<evidence type="ECO:0000259" key="5">
    <source>
        <dbReference type="Pfam" id="PF05157"/>
    </source>
</evidence>
<dbReference type="PANTHER" id="PTHR30258:SF3">
    <property type="entry name" value="SLL1921 PROTEIN"/>
    <property type="match status" value="1"/>
</dbReference>
<accession>A0A927WHR8</accession>
<dbReference type="Gene3D" id="3.30.450.90">
    <property type="match status" value="1"/>
</dbReference>
<feature type="domain" description="Bacterial type II secretion system protein E" evidence="4">
    <location>
        <begin position="126"/>
        <end position="538"/>
    </location>
</feature>
<dbReference type="GO" id="GO:0005886">
    <property type="term" value="C:plasma membrane"/>
    <property type="evidence" value="ECO:0007669"/>
    <property type="project" value="TreeGrafter"/>
</dbReference>
<dbReference type="GO" id="GO:0016887">
    <property type="term" value="F:ATP hydrolysis activity"/>
    <property type="evidence" value="ECO:0007669"/>
    <property type="project" value="TreeGrafter"/>
</dbReference>
<dbReference type="InterPro" id="IPR001482">
    <property type="entry name" value="T2SS/T4SS_dom"/>
</dbReference>
<reference evidence="6" key="1">
    <citation type="submission" date="2019-04" db="EMBL/GenBank/DDBJ databases">
        <title>Evolution of Biomass-Degrading Anaerobic Consortia Revealed by Metagenomics.</title>
        <authorList>
            <person name="Peng X."/>
        </authorList>
    </citation>
    <scope>NUCLEOTIDE SEQUENCE</scope>
    <source>
        <strain evidence="6">SIG242</strain>
    </source>
</reference>
<keyword evidence="3" id="KW-0067">ATP-binding</keyword>
<comment type="caution">
    <text evidence="6">The sequence shown here is derived from an EMBL/GenBank/DDBJ whole genome shotgun (WGS) entry which is preliminary data.</text>
</comment>
<evidence type="ECO:0000256" key="2">
    <source>
        <dbReference type="ARBA" id="ARBA00022741"/>
    </source>
</evidence>
<dbReference type="EMBL" id="SVCA01000003">
    <property type="protein sequence ID" value="MBE6084710.1"/>
    <property type="molecule type" value="Genomic_DNA"/>
</dbReference>
<evidence type="ECO:0000256" key="1">
    <source>
        <dbReference type="ARBA" id="ARBA00006611"/>
    </source>
</evidence>
<dbReference type="PANTHER" id="PTHR30258">
    <property type="entry name" value="TYPE II SECRETION SYSTEM PROTEIN GSPE-RELATED"/>
    <property type="match status" value="1"/>
</dbReference>
<dbReference type="SUPFAM" id="SSF52540">
    <property type="entry name" value="P-loop containing nucleoside triphosphate hydrolases"/>
    <property type="match status" value="1"/>
</dbReference>